<evidence type="ECO:0000259" key="13">
    <source>
        <dbReference type="Pfam" id="PF10099"/>
    </source>
</evidence>
<evidence type="ECO:0000256" key="6">
    <source>
        <dbReference type="ARBA" id="ARBA00023136"/>
    </source>
</evidence>
<reference evidence="15 16" key="1">
    <citation type="submission" date="2013-08" db="EMBL/GenBank/DDBJ databases">
        <authorList>
            <person name="Huang J."/>
            <person name="Wang G."/>
        </authorList>
    </citation>
    <scope>NUCLEOTIDE SEQUENCE [LARGE SCALE GENOMIC DNA]</scope>
    <source>
        <strain evidence="15 16">BH030004</strain>
    </source>
</reference>
<dbReference type="PANTHER" id="PTHR37461:SF1">
    <property type="entry name" value="ANTI-SIGMA-K FACTOR RSKA"/>
    <property type="match status" value="1"/>
</dbReference>
<dbReference type="eggNOG" id="COG5662">
    <property type="taxonomic scope" value="Bacteria"/>
</dbReference>
<organism evidence="15 16">
    <name type="scientific">Pontibacillus marinus BH030004 = DSM 16465</name>
    <dbReference type="NCBI Taxonomy" id="1385511"/>
    <lineage>
        <taxon>Bacteria</taxon>
        <taxon>Bacillati</taxon>
        <taxon>Bacillota</taxon>
        <taxon>Bacilli</taxon>
        <taxon>Bacillales</taxon>
        <taxon>Bacillaceae</taxon>
        <taxon>Pontibacillus</taxon>
    </lineage>
</organism>
<comment type="similarity">
    <text evidence="7">Belongs to the zinc-associated anti-sigma factor (ZAS) superfamily. Anti-sigma-W factor family.</text>
</comment>
<dbReference type="STRING" id="1385511.GCA_000425225_03019"/>
<evidence type="ECO:0000256" key="4">
    <source>
        <dbReference type="ARBA" id="ARBA00022692"/>
    </source>
</evidence>
<dbReference type="InterPro" id="IPR027383">
    <property type="entry name" value="Znf_put"/>
</dbReference>
<keyword evidence="3" id="KW-1003">Cell membrane</keyword>
<evidence type="ECO:0000256" key="1">
    <source>
        <dbReference type="ARBA" id="ARBA00004167"/>
    </source>
</evidence>
<comment type="caution">
    <text evidence="15">The sequence shown here is derived from an EMBL/GenBank/DDBJ whole genome shotgun (WGS) entry which is preliminary data.</text>
</comment>
<dbReference type="GO" id="GO:0016989">
    <property type="term" value="F:sigma factor antagonist activity"/>
    <property type="evidence" value="ECO:0007669"/>
    <property type="project" value="TreeGrafter"/>
</dbReference>
<dbReference type="InterPro" id="IPR018764">
    <property type="entry name" value="RskA_C"/>
</dbReference>
<evidence type="ECO:0000313" key="16">
    <source>
        <dbReference type="Proteomes" id="UP000030403"/>
    </source>
</evidence>
<evidence type="ECO:0000256" key="5">
    <source>
        <dbReference type="ARBA" id="ARBA00022989"/>
    </source>
</evidence>
<name>A0A0A5GAW5_9BACI</name>
<evidence type="ECO:0000313" key="15">
    <source>
        <dbReference type="EMBL" id="KGX88333.1"/>
    </source>
</evidence>
<dbReference type="Pfam" id="PF10099">
    <property type="entry name" value="RskA_C"/>
    <property type="match status" value="1"/>
</dbReference>
<dbReference type="RefSeq" id="WP_036842116.1">
    <property type="nucleotide sequence ID" value="NZ_AULJ01000038.1"/>
</dbReference>
<evidence type="ECO:0000256" key="12">
    <source>
        <dbReference type="SAM" id="Phobius"/>
    </source>
</evidence>
<evidence type="ECO:0000256" key="7">
    <source>
        <dbReference type="ARBA" id="ARBA00024353"/>
    </source>
</evidence>
<keyword evidence="5 12" id="KW-1133">Transmembrane helix</keyword>
<dbReference type="AlphaFoldDB" id="A0A0A5GAW5"/>
<feature type="transmembrane region" description="Helical" evidence="12">
    <location>
        <begin position="117"/>
        <end position="138"/>
    </location>
</feature>
<evidence type="ECO:0000256" key="9">
    <source>
        <dbReference type="ARBA" id="ARBA00029829"/>
    </source>
</evidence>
<evidence type="ECO:0000256" key="2">
    <source>
        <dbReference type="ARBA" id="ARBA00004236"/>
    </source>
</evidence>
<dbReference type="GO" id="GO:0006417">
    <property type="term" value="P:regulation of translation"/>
    <property type="evidence" value="ECO:0007669"/>
    <property type="project" value="TreeGrafter"/>
</dbReference>
<evidence type="ECO:0000256" key="10">
    <source>
        <dbReference type="ARBA" id="ARBA00030803"/>
    </source>
</evidence>
<dbReference type="EMBL" id="AVPF01000020">
    <property type="protein sequence ID" value="KGX88333.1"/>
    <property type="molecule type" value="Genomic_DNA"/>
</dbReference>
<gene>
    <name evidence="15" type="ORF">N783_08560</name>
</gene>
<keyword evidence="6 12" id="KW-0472">Membrane</keyword>
<dbReference type="PANTHER" id="PTHR37461">
    <property type="entry name" value="ANTI-SIGMA-K FACTOR RSKA"/>
    <property type="match status" value="1"/>
</dbReference>
<dbReference type="InterPro" id="IPR051474">
    <property type="entry name" value="Anti-sigma-K/W_factor"/>
</dbReference>
<evidence type="ECO:0000256" key="11">
    <source>
        <dbReference type="SAM" id="MobiDB-lite"/>
    </source>
</evidence>
<keyword evidence="16" id="KW-1185">Reference proteome</keyword>
<protein>
    <recommendedName>
        <fullName evidence="8">Anti-sigma-W factor RsiW</fullName>
    </recommendedName>
    <alternativeName>
        <fullName evidence="10">Regulator of SigK</fullName>
    </alternativeName>
    <alternativeName>
        <fullName evidence="9">Sigma-K anti-sigma factor RskA</fullName>
    </alternativeName>
</protein>
<feature type="region of interest" description="Disordered" evidence="11">
    <location>
        <begin position="75"/>
        <end position="107"/>
    </location>
</feature>
<accession>A0A0A5GAW5</accession>
<comment type="subcellular location">
    <subcellularLocation>
        <location evidence="2">Cell membrane</location>
    </subcellularLocation>
    <subcellularLocation>
        <location evidence="1">Membrane</location>
        <topology evidence="1">Single-pass membrane protein</topology>
    </subcellularLocation>
</comment>
<dbReference type="GO" id="GO:0005886">
    <property type="term" value="C:plasma membrane"/>
    <property type="evidence" value="ECO:0007669"/>
    <property type="project" value="UniProtKB-SubCell"/>
</dbReference>
<evidence type="ECO:0000256" key="8">
    <source>
        <dbReference type="ARBA" id="ARBA00024438"/>
    </source>
</evidence>
<evidence type="ECO:0000259" key="14">
    <source>
        <dbReference type="Pfam" id="PF13490"/>
    </source>
</evidence>
<dbReference type="Gene3D" id="1.10.10.1320">
    <property type="entry name" value="Anti-sigma factor, zinc-finger domain"/>
    <property type="match status" value="1"/>
</dbReference>
<feature type="domain" description="Anti-sigma K factor RskA C-terminal" evidence="13">
    <location>
        <begin position="120"/>
        <end position="255"/>
    </location>
</feature>
<dbReference type="InterPro" id="IPR041916">
    <property type="entry name" value="Anti_sigma_zinc_sf"/>
</dbReference>
<keyword evidence="4 12" id="KW-0812">Transmembrane</keyword>
<dbReference type="Pfam" id="PF13490">
    <property type="entry name" value="zf-HC2"/>
    <property type="match status" value="1"/>
</dbReference>
<sequence>MRNNCDLLIDYFNGQLSKEEEEAFEQHLETCSDCKEELAELQEMTEDLPFASEPVEPAVGMKDRVLSGVFGEEITKDEVQESSSTNHSAVSSDYEEESENELASRYTRKQPRGIKPWMVTTLAAALMLSLIGNMYAFLQEPETTQPDPEEESIDQVVRRVTLQGQASGKATASIIKQNENQVLSVDAQNLQQLEGEEVYQVWLLEGETPYRAGSFVANQNGEGAVSFSMEQLPNDKTWDMIAISKEPDATSKKPRGNVVLSSKF</sequence>
<feature type="compositionally biased region" description="Polar residues" evidence="11">
    <location>
        <begin position="81"/>
        <end position="91"/>
    </location>
</feature>
<dbReference type="Proteomes" id="UP000030403">
    <property type="component" value="Unassembled WGS sequence"/>
</dbReference>
<proteinExistence type="inferred from homology"/>
<feature type="domain" description="Putative zinc-finger" evidence="14">
    <location>
        <begin position="6"/>
        <end position="34"/>
    </location>
</feature>
<dbReference type="OrthoDB" id="150725at2"/>
<evidence type="ECO:0000256" key="3">
    <source>
        <dbReference type="ARBA" id="ARBA00022475"/>
    </source>
</evidence>